<comment type="caution">
    <text evidence="2">The sequence shown here is derived from an EMBL/GenBank/DDBJ whole genome shotgun (WGS) entry which is preliminary data.</text>
</comment>
<name>A0A511WPN0_9BACI</name>
<organism evidence="2 3">
    <name type="scientific">Halobacillus faecis</name>
    <dbReference type="NCBI Taxonomy" id="360184"/>
    <lineage>
        <taxon>Bacteria</taxon>
        <taxon>Bacillati</taxon>
        <taxon>Bacillota</taxon>
        <taxon>Bacilli</taxon>
        <taxon>Bacillales</taxon>
        <taxon>Bacillaceae</taxon>
        <taxon>Halobacillus</taxon>
    </lineage>
</organism>
<accession>A0A511WPN0</accession>
<keyword evidence="1" id="KW-1133">Transmembrane helix</keyword>
<protein>
    <submittedName>
        <fullName evidence="2">Uncharacterized protein</fullName>
    </submittedName>
</protein>
<dbReference type="Proteomes" id="UP000321886">
    <property type="component" value="Unassembled WGS sequence"/>
</dbReference>
<reference evidence="2 3" key="1">
    <citation type="submission" date="2019-07" db="EMBL/GenBank/DDBJ databases">
        <title>Whole genome shotgun sequence of Halobacillus faecis NBRC 103569.</title>
        <authorList>
            <person name="Hosoyama A."/>
            <person name="Uohara A."/>
            <person name="Ohji S."/>
            <person name="Ichikawa N."/>
        </authorList>
    </citation>
    <scope>NUCLEOTIDE SEQUENCE [LARGE SCALE GENOMIC DNA]</scope>
    <source>
        <strain evidence="2 3">NBRC 103569</strain>
    </source>
</reference>
<dbReference type="AlphaFoldDB" id="A0A511WPN0"/>
<dbReference type="EMBL" id="BJYD01000004">
    <property type="protein sequence ID" value="GEN52193.1"/>
    <property type="molecule type" value="Genomic_DNA"/>
</dbReference>
<sequence>MSHWLKSKKQMLKRRRQKAEESRIFDVLFELLIWFLELIISPIRLVVWFMKGVGRFIGLIFDIH</sequence>
<proteinExistence type="predicted"/>
<keyword evidence="3" id="KW-1185">Reference proteome</keyword>
<keyword evidence="1" id="KW-0472">Membrane</keyword>
<evidence type="ECO:0000313" key="3">
    <source>
        <dbReference type="Proteomes" id="UP000321886"/>
    </source>
</evidence>
<feature type="transmembrane region" description="Helical" evidence="1">
    <location>
        <begin position="21"/>
        <end position="40"/>
    </location>
</feature>
<dbReference type="RefSeq" id="WP_146812957.1">
    <property type="nucleotide sequence ID" value="NZ_BJYD01000004.1"/>
</dbReference>
<evidence type="ECO:0000313" key="2">
    <source>
        <dbReference type="EMBL" id="GEN52193.1"/>
    </source>
</evidence>
<evidence type="ECO:0000256" key="1">
    <source>
        <dbReference type="SAM" id="Phobius"/>
    </source>
</evidence>
<keyword evidence="1" id="KW-0812">Transmembrane</keyword>
<gene>
    <name evidence="2" type="ORF">HFA01_04550</name>
</gene>